<dbReference type="InterPro" id="IPR010195">
    <property type="entry name" value="Uncharacterised_peroxidase-rel"/>
</dbReference>
<dbReference type="Proteomes" id="UP000011555">
    <property type="component" value="Unassembled WGS sequence"/>
</dbReference>
<evidence type="ECO:0000313" key="2">
    <source>
        <dbReference type="EMBL" id="EMA34766.1"/>
    </source>
</evidence>
<accession>M0LMN4</accession>
<dbReference type="InterPro" id="IPR004675">
    <property type="entry name" value="AhpD_core"/>
</dbReference>
<evidence type="ECO:0000313" key="3">
    <source>
        <dbReference type="Proteomes" id="UP000011555"/>
    </source>
</evidence>
<sequence length="192" mass="21409">MSFTGMARIDQLDPDELSDETIEEIFEYAREKQGAVPNHFKIEANFPEAFEHFFYMQQALWEDGPLSMETMERVAIAVSMANDCDYCTGAHCTILGNTGADRDDIVAFQEGVKGGSLDEFERAIVDFALQVNEDPHGVTGEDIEELRTEHGLSDAALLQLVHGVNVFSAANRVNIVFDTEYDHPWQGEAADD</sequence>
<organism evidence="2 3">
    <name type="scientific">Natronobacterium lacisalsi AJ5</name>
    <dbReference type="NCBI Taxonomy" id="358396"/>
    <lineage>
        <taxon>Archaea</taxon>
        <taxon>Methanobacteriati</taxon>
        <taxon>Methanobacteriota</taxon>
        <taxon>Stenosarchaea group</taxon>
        <taxon>Halobacteria</taxon>
        <taxon>Halobacteriales</taxon>
        <taxon>Natrialbaceae</taxon>
        <taxon>Natronobacterium</taxon>
    </lineage>
</organism>
<keyword evidence="3" id="KW-1185">Reference proteome</keyword>
<dbReference type="InParanoid" id="M0LMN4"/>
<dbReference type="NCBIfam" id="TIGR00778">
    <property type="entry name" value="ahpD_dom"/>
    <property type="match status" value="1"/>
</dbReference>
<comment type="caution">
    <text evidence="2">The sequence shown here is derived from an EMBL/GenBank/DDBJ whole genome shotgun (WGS) entry which is preliminary data.</text>
</comment>
<dbReference type="EMBL" id="AOLZ01000031">
    <property type="protein sequence ID" value="EMA34766.1"/>
    <property type="molecule type" value="Genomic_DNA"/>
</dbReference>
<dbReference type="NCBIfam" id="TIGR01926">
    <property type="entry name" value="peroxid_rel"/>
    <property type="match status" value="1"/>
</dbReference>
<dbReference type="Gene3D" id="1.20.1290.10">
    <property type="entry name" value="AhpD-like"/>
    <property type="match status" value="1"/>
</dbReference>
<dbReference type="AlphaFoldDB" id="M0LMN4"/>
<name>M0LMN4_NATLA</name>
<reference evidence="2 3" key="1">
    <citation type="journal article" date="2014" name="PLoS Genet.">
        <title>Phylogenetically driven sequencing of extremely halophilic archaea reveals strategies for static and dynamic osmo-response.</title>
        <authorList>
            <person name="Becker E.A."/>
            <person name="Seitzer P.M."/>
            <person name="Tritt A."/>
            <person name="Larsen D."/>
            <person name="Krusor M."/>
            <person name="Yao A.I."/>
            <person name="Wu D."/>
            <person name="Madern D."/>
            <person name="Eisen J.A."/>
            <person name="Darling A.E."/>
            <person name="Facciotti M.T."/>
        </authorList>
    </citation>
    <scope>NUCLEOTIDE SEQUENCE [LARGE SCALE GENOMIC DNA]</scope>
    <source>
        <strain evidence="2 3">AJ5</strain>
    </source>
</reference>
<feature type="domain" description="Carboxymuconolactone decarboxylase-like" evidence="1">
    <location>
        <begin position="47"/>
        <end position="107"/>
    </location>
</feature>
<dbReference type="InterPro" id="IPR029032">
    <property type="entry name" value="AhpD-like"/>
</dbReference>
<dbReference type="PANTHER" id="PTHR35446:SF2">
    <property type="entry name" value="CARBOXYMUCONOLACTONE DECARBOXYLASE-LIKE DOMAIN-CONTAINING PROTEIN"/>
    <property type="match status" value="1"/>
</dbReference>
<gene>
    <name evidence="2" type="ORF">C445_07600</name>
</gene>
<proteinExistence type="predicted"/>
<dbReference type="InterPro" id="IPR003779">
    <property type="entry name" value="CMD-like"/>
</dbReference>
<dbReference type="SUPFAM" id="SSF69118">
    <property type="entry name" value="AhpD-like"/>
    <property type="match status" value="1"/>
</dbReference>
<protein>
    <recommendedName>
        <fullName evidence="1">Carboxymuconolactone decarboxylase-like domain-containing protein</fullName>
    </recommendedName>
</protein>
<dbReference type="STRING" id="358396.CHINAEXTREME_04350"/>
<evidence type="ECO:0000259" key="1">
    <source>
        <dbReference type="Pfam" id="PF02627"/>
    </source>
</evidence>
<dbReference type="eggNOG" id="arCOG06151">
    <property type="taxonomic scope" value="Archaea"/>
</dbReference>
<dbReference type="Pfam" id="PF02627">
    <property type="entry name" value="CMD"/>
    <property type="match status" value="1"/>
</dbReference>
<dbReference type="GO" id="GO:0051920">
    <property type="term" value="F:peroxiredoxin activity"/>
    <property type="evidence" value="ECO:0007669"/>
    <property type="project" value="InterPro"/>
</dbReference>
<dbReference type="PANTHER" id="PTHR35446">
    <property type="entry name" value="SI:CH211-175M2.5"/>
    <property type="match status" value="1"/>
</dbReference>